<accession>A0A9N9FT31</accession>
<comment type="caution">
    <text evidence="1">The sequence shown here is derived from an EMBL/GenBank/DDBJ whole genome shotgun (WGS) entry which is preliminary data.</text>
</comment>
<reference evidence="1" key="1">
    <citation type="submission" date="2021-06" db="EMBL/GenBank/DDBJ databases">
        <authorList>
            <person name="Kallberg Y."/>
            <person name="Tangrot J."/>
            <person name="Rosling A."/>
        </authorList>
    </citation>
    <scope>NUCLEOTIDE SEQUENCE</scope>
    <source>
        <strain evidence="1">MA453B</strain>
    </source>
</reference>
<dbReference type="AlphaFoldDB" id="A0A9N9FT31"/>
<dbReference type="Proteomes" id="UP000789405">
    <property type="component" value="Unassembled WGS sequence"/>
</dbReference>
<dbReference type="EMBL" id="CAJVPY010002294">
    <property type="protein sequence ID" value="CAG8555578.1"/>
    <property type="molecule type" value="Genomic_DNA"/>
</dbReference>
<sequence>MFDTKNKFYSKIIHLISIKINKCSSCAHYYPPENFIYKGKTYKTCAKCLISKAEKRIKLEKNNVKTTPIETILSQVLCDYVAKLILNIEGDNEILFKIHINLYDDIFLMANFDDLKSIVRIIIDKIEEDLQPLSNMAQSGMIQSGMIQSSMAQSSMTQSGTVQSSIVISVNDDGDSVNPDFY</sequence>
<gene>
    <name evidence="1" type="ORF">DERYTH_LOCUS5483</name>
</gene>
<protein>
    <submittedName>
        <fullName evidence="1">26257_t:CDS:1</fullName>
    </submittedName>
</protein>
<evidence type="ECO:0000313" key="1">
    <source>
        <dbReference type="EMBL" id="CAG8555578.1"/>
    </source>
</evidence>
<name>A0A9N9FT31_9GLOM</name>
<keyword evidence="2" id="KW-1185">Reference proteome</keyword>
<dbReference type="OrthoDB" id="2411931at2759"/>
<evidence type="ECO:0000313" key="2">
    <source>
        <dbReference type="Proteomes" id="UP000789405"/>
    </source>
</evidence>
<proteinExistence type="predicted"/>
<organism evidence="1 2">
    <name type="scientific">Dentiscutata erythropus</name>
    <dbReference type="NCBI Taxonomy" id="1348616"/>
    <lineage>
        <taxon>Eukaryota</taxon>
        <taxon>Fungi</taxon>
        <taxon>Fungi incertae sedis</taxon>
        <taxon>Mucoromycota</taxon>
        <taxon>Glomeromycotina</taxon>
        <taxon>Glomeromycetes</taxon>
        <taxon>Diversisporales</taxon>
        <taxon>Gigasporaceae</taxon>
        <taxon>Dentiscutata</taxon>
    </lineage>
</organism>